<accession>D2PIY6</accession>
<dbReference type="InterPro" id="IPR029044">
    <property type="entry name" value="Nucleotide-diphossugar_trans"/>
</dbReference>
<evidence type="ECO:0000313" key="3">
    <source>
        <dbReference type="Proteomes" id="UP000001404"/>
    </source>
</evidence>
<dbReference type="Gene3D" id="3.90.550.10">
    <property type="entry name" value="Spore Coat Polysaccharide Biosynthesis Protein SpsA, Chain A"/>
    <property type="match status" value="1"/>
</dbReference>
<reference evidence="3" key="1">
    <citation type="journal article" date="2009" name="Proc. Natl. Acad. Sci. U.S.A.">
        <title>Biogeography of the Sulfolobus islandicus pan-genome.</title>
        <authorList>
            <person name="Reno M.L."/>
            <person name="Held N.L."/>
            <person name="Fields C.J."/>
            <person name="Burke P.V."/>
            <person name="Whitaker R.J."/>
        </authorList>
    </citation>
    <scope>NUCLEOTIDE SEQUENCE [LARGE SCALE GENOMIC DNA]</scope>
    <source>
        <strain evidence="3">L.D.8.5 / Lassen #2</strain>
    </source>
</reference>
<organism evidence="2 3">
    <name type="scientific">Saccharolobus islandicus (strain L.D.8.5 / Lassen #2)</name>
    <name type="common">Sulfolobus islandicus</name>
    <dbReference type="NCBI Taxonomy" id="425944"/>
    <lineage>
        <taxon>Archaea</taxon>
        <taxon>Thermoproteota</taxon>
        <taxon>Thermoprotei</taxon>
        <taxon>Sulfolobales</taxon>
        <taxon>Sulfolobaceae</taxon>
        <taxon>Saccharolobus</taxon>
    </lineage>
</organism>
<dbReference type="EMBL" id="CP001731">
    <property type="protein sequence ID" value="ADB86739.1"/>
    <property type="molecule type" value="Genomic_DNA"/>
</dbReference>
<dbReference type="RefSeq" id="WP_012952660.1">
    <property type="nucleotide sequence ID" value="NC_013769.1"/>
</dbReference>
<dbReference type="AlphaFoldDB" id="D2PIY6"/>
<gene>
    <name evidence="2" type="ordered locus">LD85_1050</name>
</gene>
<dbReference type="HOGENOM" id="CLU_3003318_0_0_2"/>
<evidence type="ECO:0000313" key="2">
    <source>
        <dbReference type="EMBL" id="ADB86739.1"/>
    </source>
</evidence>
<dbReference type="Pfam" id="PF00535">
    <property type="entry name" value="Glycos_transf_2"/>
    <property type="match status" value="1"/>
</dbReference>
<name>D2PIY6_SACI9</name>
<proteinExistence type="predicted"/>
<evidence type="ECO:0000259" key="1">
    <source>
        <dbReference type="Pfam" id="PF00535"/>
    </source>
</evidence>
<protein>
    <submittedName>
        <fullName evidence="2">Glycosyltransferase involved in cell wall biogenesis</fullName>
    </submittedName>
</protein>
<dbReference type="KEGG" id="sii:LD85_1050"/>
<dbReference type="CDD" id="cd00761">
    <property type="entry name" value="Glyco_tranf_GTA_type"/>
    <property type="match status" value="1"/>
</dbReference>
<dbReference type="Proteomes" id="UP000001404">
    <property type="component" value="Chromosome"/>
</dbReference>
<dbReference type="SUPFAM" id="SSF53448">
    <property type="entry name" value="Nucleotide-diphospho-sugar transferases"/>
    <property type="match status" value="1"/>
</dbReference>
<sequence length="56" mass="6498">MCNKALYFQNTWLSAKLAKGIEEAKGDIICFLDDDDLFKPTKLERVDKIFEEDKIS</sequence>
<feature type="domain" description="Glycosyltransferase 2-like" evidence="1">
    <location>
        <begin position="9"/>
        <end position="53"/>
    </location>
</feature>
<dbReference type="InterPro" id="IPR001173">
    <property type="entry name" value="Glyco_trans_2-like"/>
</dbReference>